<name>A0ACB8R6T7_9AGAM</name>
<reference evidence="1" key="2">
    <citation type="journal article" date="2022" name="New Phytol.">
        <title>Evolutionary transition to the ectomycorrhizal habit in the genomes of a hyperdiverse lineage of mushroom-forming fungi.</title>
        <authorList>
            <person name="Looney B."/>
            <person name="Miyauchi S."/>
            <person name="Morin E."/>
            <person name="Drula E."/>
            <person name="Courty P.E."/>
            <person name="Kohler A."/>
            <person name="Kuo A."/>
            <person name="LaButti K."/>
            <person name="Pangilinan J."/>
            <person name="Lipzen A."/>
            <person name="Riley R."/>
            <person name="Andreopoulos W."/>
            <person name="He G."/>
            <person name="Johnson J."/>
            <person name="Nolan M."/>
            <person name="Tritt A."/>
            <person name="Barry K.W."/>
            <person name="Grigoriev I.V."/>
            <person name="Nagy L.G."/>
            <person name="Hibbett D."/>
            <person name="Henrissat B."/>
            <person name="Matheny P.B."/>
            <person name="Labbe J."/>
            <person name="Martin F.M."/>
        </authorList>
    </citation>
    <scope>NUCLEOTIDE SEQUENCE</scope>
    <source>
        <strain evidence="1">FP105234-sp</strain>
    </source>
</reference>
<comment type="caution">
    <text evidence="1">The sequence shown here is derived from an EMBL/GenBank/DDBJ whole genome shotgun (WGS) entry which is preliminary data.</text>
</comment>
<protein>
    <submittedName>
        <fullName evidence="1">Nucleotidyltransferase</fullName>
    </submittedName>
</protein>
<sequence>MRVLSTTSVADEESSPARNGYKVRSFQIAISALRQEKQKIASGQEAMKLRGIGVGIAERIDMHLAGKEYDTSIEASARRRAQLVSELRTVPGLGERTAAELVQAGVKSITDLVKPEFEKFLSAAQKVGVTYAAHMERPISRTDAEAVATFIRDHVSSKFEVIVTGGYRLGASEFSEIEILILHPNYVHVPMPQTVPKKQSTKVVKADRQESPILRDVVPALMSSALLAATLSQGPRKWQGVCLLPTRQSDGSWYEVGDRLRDLRATRGKYMRLDLNLAPMKSRGAALLALTGDRDFYRNARLSAERIGMHLNEFGLWRFNSADDAPSDGAAEANGFWELIAGETEESILAELDIGWVEPARRNFRFINNKSTTKTRKRSAYLGLNLAALPGDTAAPTSPSTGKRGRPRKTEVLEGEKG</sequence>
<dbReference type="EMBL" id="MU276263">
    <property type="protein sequence ID" value="KAI0039779.1"/>
    <property type="molecule type" value="Genomic_DNA"/>
</dbReference>
<gene>
    <name evidence="1" type="ORF">FA95DRAFT_983842</name>
</gene>
<reference evidence="1" key="1">
    <citation type="submission" date="2021-02" db="EMBL/GenBank/DDBJ databases">
        <authorList>
            <consortium name="DOE Joint Genome Institute"/>
            <person name="Ahrendt S."/>
            <person name="Looney B.P."/>
            <person name="Miyauchi S."/>
            <person name="Morin E."/>
            <person name="Drula E."/>
            <person name="Courty P.E."/>
            <person name="Chicoki N."/>
            <person name="Fauchery L."/>
            <person name="Kohler A."/>
            <person name="Kuo A."/>
            <person name="Labutti K."/>
            <person name="Pangilinan J."/>
            <person name="Lipzen A."/>
            <person name="Riley R."/>
            <person name="Andreopoulos W."/>
            <person name="He G."/>
            <person name="Johnson J."/>
            <person name="Barry K.W."/>
            <person name="Grigoriev I.V."/>
            <person name="Nagy L."/>
            <person name="Hibbett D."/>
            <person name="Henrissat B."/>
            <person name="Matheny P.B."/>
            <person name="Labbe J."/>
            <person name="Martin F."/>
        </authorList>
    </citation>
    <scope>NUCLEOTIDE SEQUENCE</scope>
    <source>
        <strain evidence="1">FP105234-sp</strain>
    </source>
</reference>
<keyword evidence="2" id="KW-1185">Reference proteome</keyword>
<accession>A0ACB8R6T7</accession>
<organism evidence="1 2">
    <name type="scientific">Auriscalpium vulgare</name>
    <dbReference type="NCBI Taxonomy" id="40419"/>
    <lineage>
        <taxon>Eukaryota</taxon>
        <taxon>Fungi</taxon>
        <taxon>Dikarya</taxon>
        <taxon>Basidiomycota</taxon>
        <taxon>Agaricomycotina</taxon>
        <taxon>Agaricomycetes</taxon>
        <taxon>Russulales</taxon>
        <taxon>Auriscalpiaceae</taxon>
        <taxon>Auriscalpium</taxon>
    </lineage>
</organism>
<proteinExistence type="predicted"/>
<evidence type="ECO:0000313" key="1">
    <source>
        <dbReference type="EMBL" id="KAI0039779.1"/>
    </source>
</evidence>
<evidence type="ECO:0000313" key="2">
    <source>
        <dbReference type="Proteomes" id="UP000814033"/>
    </source>
</evidence>
<dbReference type="Proteomes" id="UP000814033">
    <property type="component" value="Unassembled WGS sequence"/>
</dbReference>